<dbReference type="EMBL" id="FOMX01000007">
    <property type="protein sequence ID" value="SFE02619.1"/>
    <property type="molecule type" value="Genomic_DNA"/>
</dbReference>
<dbReference type="NCBIfam" id="NF000801">
    <property type="entry name" value="PRK00055.1-3"/>
    <property type="match status" value="1"/>
</dbReference>
<evidence type="ECO:0000256" key="8">
    <source>
        <dbReference type="HAMAP-Rule" id="MF_01818"/>
    </source>
</evidence>
<dbReference type="SUPFAM" id="SSF56281">
    <property type="entry name" value="Metallo-hydrolase/oxidoreductase"/>
    <property type="match status" value="1"/>
</dbReference>
<dbReference type="PANTHER" id="PTHR46018:SF2">
    <property type="entry name" value="ZINC PHOSPHODIESTERASE ELAC PROTEIN 1"/>
    <property type="match status" value="1"/>
</dbReference>
<feature type="binding site" evidence="8">
    <location>
        <position position="73"/>
    </location>
    <ligand>
        <name>Zn(2+)</name>
        <dbReference type="ChEBI" id="CHEBI:29105"/>
        <label>2</label>
        <note>catalytic</note>
    </ligand>
</feature>
<evidence type="ECO:0000256" key="2">
    <source>
        <dbReference type="ARBA" id="ARBA00022694"/>
    </source>
</evidence>
<comment type="subunit">
    <text evidence="1 8">Homodimer.</text>
</comment>
<evidence type="ECO:0000256" key="4">
    <source>
        <dbReference type="ARBA" id="ARBA00022723"/>
    </source>
</evidence>
<dbReference type="GO" id="GO:0008270">
    <property type="term" value="F:zinc ion binding"/>
    <property type="evidence" value="ECO:0007669"/>
    <property type="project" value="UniProtKB-UniRule"/>
</dbReference>
<keyword evidence="7 8" id="KW-0862">Zinc</keyword>
<comment type="cofactor">
    <cofactor evidence="8">
        <name>Zn(2+)</name>
        <dbReference type="ChEBI" id="CHEBI:29105"/>
    </cofactor>
    <text evidence="8">Binds 2 Zn(2+) ions.</text>
</comment>
<dbReference type="CDD" id="cd07717">
    <property type="entry name" value="RNaseZ_ZiPD-like_MBL-fold"/>
    <property type="match status" value="1"/>
</dbReference>
<reference evidence="12" key="1">
    <citation type="submission" date="2016-10" db="EMBL/GenBank/DDBJ databases">
        <authorList>
            <person name="Varghese N."/>
            <person name="Submissions S."/>
        </authorList>
    </citation>
    <scope>NUCLEOTIDE SEQUENCE [LARGE SCALE GENOMIC DNA]</scope>
    <source>
        <strain evidence="12">ATCC 25963</strain>
    </source>
</reference>
<feature type="binding site" evidence="8">
    <location>
        <position position="213"/>
    </location>
    <ligand>
        <name>Zn(2+)</name>
        <dbReference type="ChEBI" id="CHEBI:29105"/>
        <label>2</label>
        <note>catalytic</note>
    </ligand>
</feature>
<dbReference type="InterPro" id="IPR013471">
    <property type="entry name" value="RNase_Z/BN"/>
</dbReference>
<dbReference type="EC" id="3.1.26.11" evidence="8"/>
<name>A0A1I1X5G2_9BACT</name>
<feature type="domain" description="Metallo-beta-lactamase" evidence="9">
    <location>
        <begin position="25"/>
        <end position="120"/>
    </location>
</feature>
<keyword evidence="5 8" id="KW-0255">Endonuclease</keyword>
<comment type="similarity">
    <text evidence="8">Belongs to the RNase Z family.</text>
</comment>
<dbReference type="GO" id="GO:0042781">
    <property type="term" value="F:3'-tRNA processing endoribonuclease activity"/>
    <property type="evidence" value="ECO:0007669"/>
    <property type="project" value="UniProtKB-UniRule"/>
</dbReference>
<keyword evidence="12" id="KW-1185">Reference proteome</keyword>
<evidence type="ECO:0000256" key="1">
    <source>
        <dbReference type="ARBA" id="ARBA00011738"/>
    </source>
</evidence>
<evidence type="ECO:0000256" key="5">
    <source>
        <dbReference type="ARBA" id="ARBA00022759"/>
    </source>
</evidence>
<accession>A0A1I1X5G2</accession>
<dbReference type="Gene3D" id="3.60.15.10">
    <property type="entry name" value="Ribonuclease Z/Hydroxyacylglutathione hydrolase-like"/>
    <property type="match status" value="1"/>
</dbReference>
<dbReference type="InterPro" id="IPR036866">
    <property type="entry name" value="RibonucZ/Hydroxyglut_hydro"/>
</dbReference>
<evidence type="ECO:0000256" key="3">
    <source>
        <dbReference type="ARBA" id="ARBA00022722"/>
    </source>
</evidence>
<dbReference type="Pfam" id="PF00753">
    <property type="entry name" value="Lactamase_B"/>
    <property type="match status" value="1"/>
</dbReference>
<dbReference type="STRING" id="54.SAMN02745121_02738"/>
<evidence type="ECO:0000256" key="7">
    <source>
        <dbReference type="ARBA" id="ARBA00022833"/>
    </source>
</evidence>
<feature type="binding site" evidence="8">
    <location>
        <position position="70"/>
    </location>
    <ligand>
        <name>Zn(2+)</name>
        <dbReference type="ChEBI" id="CHEBI:29105"/>
        <label>1</label>
        <note>catalytic</note>
    </ligand>
</feature>
<feature type="binding site" evidence="8">
    <location>
        <position position="213"/>
    </location>
    <ligand>
        <name>Zn(2+)</name>
        <dbReference type="ChEBI" id="CHEBI:29105"/>
        <label>1</label>
        <note>catalytic</note>
    </ligand>
</feature>
<evidence type="ECO:0000313" key="11">
    <source>
        <dbReference type="EMBL" id="SFE02619.1"/>
    </source>
</evidence>
<dbReference type="HAMAP" id="MF_01818">
    <property type="entry name" value="RNase_Z_BN"/>
    <property type="match status" value="1"/>
</dbReference>
<evidence type="ECO:0000313" key="12">
    <source>
        <dbReference type="Proteomes" id="UP000199400"/>
    </source>
</evidence>
<feature type="binding site" evidence="8">
    <location>
        <position position="146"/>
    </location>
    <ligand>
        <name>Zn(2+)</name>
        <dbReference type="ChEBI" id="CHEBI:29105"/>
        <label>1</label>
        <note>catalytic</note>
    </ligand>
</feature>
<keyword evidence="6 8" id="KW-0378">Hydrolase</keyword>
<dbReference type="NCBIfam" id="NF000805">
    <property type="entry name" value="PRK00055.2-3"/>
    <property type="match status" value="1"/>
</dbReference>
<feature type="binding site" evidence="8">
    <location>
        <position position="68"/>
    </location>
    <ligand>
        <name>Zn(2+)</name>
        <dbReference type="ChEBI" id="CHEBI:29105"/>
        <label>1</label>
        <note>catalytic</note>
    </ligand>
</feature>
<protein>
    <recommendedName>
        <fullName evidence="8">Ribonuclease Z</fullName>
        <shortName evidence="8">RNase Z</shortName>
        <ecNumber evidence="8">3.1.26.11</ecNumber>
    </recommendedName>
    <alternativeName>
        <fullName evidence="8">tRNA 3 endonuclease</fullName>
    </alternativeName>
    <alternativeName>
        <fullName evidence="8">tRNase Z</fullName>
    </alternativeName>
</protein>
<keyword evidence="4 8" id="KW-0479">Metal-binding</keyword>
<evidence type="ECO:0000256" key="6">
    <source>
        <dbReference type="ARBA" id="ARBA00022801"/>
    </source>
</evidence>
<dbReference type="InterPro" id="IPR001279">
    <property type="entry name" value="Metallo-B-lactamas"/>
</dbReference>
<proteinExistence type="inferred from homology"/>
<feature type="binding site" evidence="8">
    <location>
        <position position="271"/>
    </location>
    <ligand>
        <name>Zn(2+)</name>
        <dbReference type="ChEBI" id="CHEBI:29105"/>
        <label>2</label>
        <note>catalytic</note>
    </ligand>
</feature>
<dbReference type="Pfam" id="PF12706">
    <property type="entry name" value="Lactamase_B_2"/>
    <property type="match status" value="1"/>
</dbReference>
<feature type="domain" description="Metallo-beta-lactamase" evidence="10">
    <location>
        <begin position="203"/>
        <end position="272"/>
    </location>
</feature>
<comment type="catalytic activity">
    <reaction evidence="8">
        <text>Endonucleolytic cleavage of RNA, removing extra 3' nucleotides from tRNA precursor, generating 3' termini of tRNAs. A 3'-hydroxy group is left at the tRNA terminus and a 5'-phosphoryl group is left at the trailer molecule.</text>
        <dbReference type="EC" id="3.1.26.11"/>
    </reaction>
</comment>
<organism evidence="11 12">
    <name type="scientific">Nannocystis exedens</name>
    <dbReference type="NCBI Taxonomy" id="54"/>
    <lineage>
        <taxon>Bacteria</taxon>
        <taxon>Pseudomonadati</taxon>
        <taxon>Myxococcota</taxon>
        <taxon>Polyangia</taxon>
        <taxon>Nannocystales</taxon>
        <taxon>Nannocystaceae</taxon>
        <taxon>Nannocystis</taxon>
    </lineage>
</organism>
<comment type="function">
    <text evidence="8">Zinc phosphodiesterase, which displays some tRNA 3'-processing endonuclease activity. Probably involved in tRNA maturation, by removing a 3'-trailer from precursor tRNA.</text>
</comment>
<gene>
    <name evidence="8" type="primary">rnz</name>
    <name evidence="11" type="ORF">SAMN02745121_02738</name>
</gene>
<keyword evidence="2 8" id="KW-0819">tRNA processing</keyword>
<evidence type="ECO:0000259" key="9">
    <source>
        <dbReference type="Pfam" id="PF00753"/>
    </source>
</evidence>
<feature type="binding site" evidence="8">
    <location>
        <position position="72"/>
    </location>
    <ligand>
        <name>Zn(2+)</name>
        <dbReference type="ChEBI" id="CHEBI:29105"/>
        <label>2</label>
        <note>catalytic</note>
    </ligand>
</feature>
<keyword evidence="3 8" id="KW-0540">Nuclease</keyword>
<dbReference type="PANTHER" id="PTHR46018">
    <property type="entry name" value="ZINC PHOSPHODIESTERASE ELAC PROTEIN 1"/>
    <property type="match status" value="1"/>
</dbReference>
<feature type="active site" description="Proton acceptor" evidence="8">
    <location>
        <position position="72"/>
    </location>
</feature>
<dbReference type="AlphaFoldDB" id="A0A1I1X5G2"/>
<evidence type="ECO:0000259" key="10">
    <source>
        <dbReference type="Pfam" id="PF12706"/>
    </source>
</evidence>
<sequence length="312" mass="34481">MLRALMSARELIALGTASQVPTRYRNHNGYLLRWDDHGLLFDPGEGTQRQMIYAGVTTAAITRICVTHFHGDHCLGLAGISQRISLDRVQHEIAVHYPASGQVYFDRLRHASIFHDVAHITARPIRGPGTIYEDADLTLSTLPLDHGVEAYGYRLEEKAKRTMLPDRLAAAGVRGPMIRRLMTEGSLEVDGRTVHLDDVSLPKSGQVFAFVMDTRMCKNAVALARGADMLVCESTYLHCDADLAHDHGHMTAVEAATIARDAGVRRLVLTHFSQRYTDTEAFVAEARAIHPDVIAARDCDVIPVPKRLEVAS</sequence>
<dbReference type="Proteomes" id="UP000199400">
    <property type="component" value="Unassembled WGS sequence"/>
</dbReference>